<dbReference type="KEGG" id="rml:FF011L_30330"/>
<dbReference type="Proteomes" id="UP000320672">
    <property type="component" value="Chromosome"/>
</dbReference>
<gene>
    <name evidence="1" type="ORF">FF011L_30330</name>
</gene>
<reference evidence="1 2" key="1">
    <citation type="submission" date="2019-02" db="EMBL/GenBank/DDBJ databases">
        <title>Deep-cultivation of Planctomycetes and their phenomic and genomic characterization uncovers novel biology.</title>
        <authorList>
            <person name="Wiegand S."/>
            <person name="Jogler M."/>
            <person name="Boedeker C."/>
            <person name="Pinto D."/>
            <person name="Vollmers J."/>
            <person name="Rivas-Marin E."/>
            <person name="Kohn T."/>
            <person name="Peeters S.H."/>
            <person name="Heuer A."/>
            <person name="Rast P."/>
            <person name="Oberbeckmann S."/>
            <person name="Bunk B."/>
            <person name="Jeske O."/>
            <person name="Meyerdierks A."/>
            <person name="Storesund J.E."/>
            <person name="Kallscheuer N."/>
            <person name="Luecker S."/>
            <person name="Lage O.M."/>
            <person name="Pohl T."/>
            <person name="Merkel B.J."/>
            <person name="Hornburger P."/>
            <person name="Mueller R.-W."/>
            <person name="Bruemmer F."/>
            <person name="Labrenz M."/>
            <person name="Spormann A.M."/>
            <person name="Op den Camp H."/>
            <person name="Overmann J."/>
            <person name="Amann R."/>
            <person name="Jetten M.S.M."/>
            <person name="Mascher T."/>
            <person name="Medema M.H."/>
            <person name="Devos D.P."/>
            <person name="Kaster A.-K."/>
            <person name="Ovreas L."/>
            <person name="Rohde M."/>
            <person name="Galperin M.Y."/>
            <person name="Jogler C."/>
        </authorList>
    </citation>
    <scope>NUCLEOTIDE SEQUENCE [LARGE SCALE GENOMIC DNA]</scope>
    <source>
        <strain evidence="1 2">FF011L</strain>
    </source>
</reference>
<dbReference type="EMBL" id="CP036262">
    <property type="protein sequence ID" value="QDS94254.1"/>
    <property type="molecule type" value="Genomic_DNA"/>
</dbReference>
<sequence length="42" mass="4703">MVAQSWRGMLLDRCGLDFDRLLLTMLLGFLPVGHEGSQVIGR</sequence>
<dbReference type="AlphaFoldDB" id="A0A517MH96"/>
<keyword evidence="2" id="KW-1185">Reference proteome</keyword>
<proteinExistence type="predicted"/>
<evidence type="ECO:0000313" key="2">
    <source>
        <dbReference type="Proteomes" id="UP000320672"/>
    </source>
</evidence>
<name>A0A517MH96_9BACT</name>
<accession>A0A517MH96</accession>
<organism evidence="1 2">
    <name type="scientific">Roseimaritima multifibrata</name>
    <dbReference type="NCBI Taxonomy" id="1930274"/>
    <lineage>
        <taxon>Bacteria</taxon>
        <taxon>Pseudomonadati</taxon>
        <taxon>Planctomycetota</taxon>
        <taxon>Planctomycetia</taxon>
        <taxon>Pirellulales</taxon>
        <taxon>Pirellulaceae</taxon>
        <taxon>Roseimaritima</taxon>
    </lineage>
</organism>
<protein>
    <submittedName>
        <fullName evidence="1">Uncharacterized protein</fullName>
    </submittedName>
</protein>
<evidence type="ECO:0000313" key="1">
    <source>
        <dbReference type="EMBL" id="QDS94254.1"/>
    </source>
</evidence>